<dbReference type="Gene3D" id="1.10.10.60">
    <property type="entry name" value="Homeodomain-like"/>
    <property type="match status" value="1"/>
</dbReference>
<organism evidence="9 10">
    <name type="scientific">Passalora fulva</name>
    <name type="common">Tomato leaf mold</name>
    <name type="synonym">Cladosporium fulvum</name>
    <dbReference type="NCBI Taxonomy" id="5499"/>
    <lineage>
        <taxon>Eukaryota</taxon>
        <taxon>Fungi</taxon>
        <taxon>Dikarya</taxon>
        <taxon>Ascomycota</taxon>
        <taxon>Pezizomycotina</taxon>
        <taxon>Dothideomycetes</taxon>
        <taxon>Dothideomycetidae</taxon>
        <taxon>Mycosphaerellales</taxon>
        <taxon>Mycosphaerellaceae</taxon>
        <taxon>Fulvia</taxon>
    </lineage>
</organism>
<dbReference type="GO" id="GO:0000981">
    <property type="term" value="F:DNA-binding transcription factor activity, RNA polymerase II-specific"/>
    <property type="evidence" value="ECO:0007669"/>
    <property type="project" value="InterPro"/>
</dbReference>
<evidence type="ECO:0000256" key="6">
    <source>
        <dbReference type="RuleBase" id="RU000682"/>
    </source>
</evidence>
<feature type="compositionally biased region" description="Polar residues" evidence="7">
    <location>
        <begin position="616"/>
        <end position="641"/>
    </location>
</feature>
<protein>
    <submittedName>
        <fullName evidence="9">Pyriculol/pyriculariol biosynthesis cluster transcription factor 1</fullName>
    </submittedName>
</protein>
<name>A0A9Q8P5Q9_PASFU</name>
<evidence type="ECO:0000256" key="5">
    <source>
        <dbReference type="PROSITE-ProRule" id="PRU00108"/>
    </source>
</evidence>
<dbReference type="Pfam" id="PF00046">
    <property type="entry name" value="Homeodomain"/>
    <property type="match status" value="1"/>
</dbReference>
<dbReference type="SMART" id="SM00389">
    <property type="entry name" value="HOX"/>
    <property type="match status" value="1"/>
</dbReference>
<keyword evidence="4 5" id="KW-0539">Nucleus</keyword>
<dbReference type="GO" id="GO:0005634">
    <property type="term" value="C:nucleus"/>
    <property type="evidence" value="ECO:0007669"/>
    <property type="project" value="UniProtKB-SubCell"/>
</dbReference>
<sequence length="717" mass="77809">MAEVMQPQAVHTPLMDSKPKMGQQSPTTPTSASASVNSSQNNASRRPPRKSTLTQQQKNQKRQRATQDQLMTLEVEFNKNPTPTALVRERIASEINMTERSVQIWFQNRRAKIKNIAKRSIESGEDCDSIPESMRQYLAMQAYGPGKGLPATMLGRGGPGFGPYGGGTLCLNTDTTSGKVVIQHFHCRSLSIGTWRRVGQSTMDLVIFYSPDKACVTYYINNDSAGYKIEYPFAWIKNITLEQGDVLAPAEGASQRSGGLVIELTRPPKFYMDSSGSGGFYECGDFTEDQQASQVLVHQLGGPSKVLSGQLAKLVSLEAYQNRHNMMFDPSQFAVSAPVSPIGHRPASQPNHMMHPHTGMSLYSPQDMGAGLMGPPGPRGHKRQRSRSVPTAVDFNMLRQGPMPSFLIQHEGQPPQAPMQDPNIFAPIPHHGAPDGFVPGPAGPHLSIDTSQGFNMGLQFNGSLSATTANSPSEYGTPGFFTAGPSADGMQQPHFSLNNGYLAVDAGNMIGTSNTPLSAVSSHGDPVIADHSPPLNGMGRSQSIDILGTPGESSQLGSDEGLYLSDAFNKQIALPFRSPMSEQAFHSPMPDGMFNFQSPQPGSESQDHMNGAPQMNFPSPQHAQDGTAYNSPQHSGQSHQDSGVDFSTPPHDQTAMFSGQQDNTMLYQDSKMYSSPGQMQQIPDDQQFYHHNSGNGYDMQAQQMFGFVDPHTLGQQQ</sequence>
<feature type="DNA-binding region" description="Homeobox" evidence="5">
    <location>
        <begin position="58"/>
        <end position="117"/>
    </location>
</feature>
<dbReference type="PANTHER" id="PTHR24324:SF5">
    <property type="entry name" value="HEMATOPOIETICALLY-EXPRESSED HOMEOBOX PROTEIN HHEX"/>
    <property type="match status" value="1"/>
</dbReference>
<dbReference type="InterPro" id="IPR051000">
    <property type="entry name" value="Homeobox_DNA-bind_prot"/>
</dbReference>
<feature type="region of interest" description="Disordered" evidence="7">
    <location>
        <begin position="1"/>
        <end position="66"/>
    </location>
</feature>
<dbReference type="InterPro" id="IPR009057">
    <property type="entry name" value="Homeodomain-like_sf"/>
</dbReference>
<evidence type="ECO:0000256" key="4">
    <source>
        <dbReference type="ARBA" id="ARBA00023242"/>
    </source>
</evidence>
<comment type="subcellular location">
    <subcellularLocation>
        <location evidence="1 5 6">Nucleus</location>
    </subcellularLocation>
</comment>
<reference evidence="9" key="2">
    <citation type="journal article" date="2022" name="Microb. Genom.">
        <title>A chromosome-scale genome assembly of the tomato pathogen Cladosporium fulvum reveals a compartmentalized genome architecture and the presence of a dispensable chromosome.</title>
        <authorList>
            <person name="Zaccaron A.Z."/>
            <person name="Chen L.H."/>
            <person name="Samaras A."/>
            <person name="Stergiopoulos I."/>
        </authorList>
    </citation>
    <scope>NUCLEOTIDE SEQUENCE</scope>
    <source>
        <strain evidence="9">Race5_Kim</strain>
    </source>
</reference>
<dbReference type="GeneID" id="71983389"/>
<dbReference type="Proteomes" id="UP000756132">
    <property type="component" value="Chromosome 2"/>
</dbReference>
<reference evidence="9" key="1">
    <citation type="submission" date="2021-12" db="EMBL/GenBank/DDBJ databases">
        <authorList>
            <person name="Zaccaron A."/>
            <person name="Stergiopoulos I."/>
        </authorList>
    </citation>
    <scope>NUCLEOTIDE SEQUENCE</scope>
    <source>
        <strain evidence="9">Race5_Kim</strain>
    </source>
</reference>
<dbReference type="PROSITE" id="PS50071">
    <property type="entry name" value="HOMEOBOX_2"/>
    <property type="match status" value="1"/>
</dbReference>
<evidence type="ECO:0000256" key="3">
    <source>
        <dbReference type="ARBA" id="ARBA00023155"/>
    </source>
</evidence>
<proteinExistence type="predicted"/>
<evidence type="ECO:0000313" key="9">
    <source>
        <dbReference type="EMBL" id="UJO14204.1"/>
    </source>
</evidence>
<dbReference type="CDD" id="cd00086">
    <property type="entry name" value="homeodomain"/>
    <property type="match status" value="1"/>
</dbReference>
<dbReference type="AlphaFoldDB" id="A0A9Q8P5Q9"/>
<dbReference type="OrthoDB" id="6159439at2759"/>
<evidence type="ECO:0000256" key="2">
    <source>
        <dbReference type="ARBA" id="ARBA00023125"/>
    </source>
</evidence>
<evidence type="ECO:0000256" key="1">
    <source>
        <dbReference type="ARBA" id="ARBA00004123"/>
    </source>
</evidence>
<dbReference type="PROSITE" id="PS00027">
    <property type="entry name" value="HOMEOBOX_1"/>
    <property type="match status" value="1"/>
</dbReference>
<dbReference type="KEGG" id="ffu:CLAFUR5_03511"/>
<keyword evidence="2 5" id="KW-0238">DNA-binding</keyword>
<dbReference type="InterPro" id="IPR001356">
    <property type="entry name" value="HD"/>
</dbReference>
<accession>A0A9Q8P5Q9</accession>
<dbReference type="GO" id="GO:0000978">
    <property type="term" value="F:RNA polymerase II cis-regulatory region sequence-specific DNA binding"/>
    <property type="evidence" value="ECO:0007669"/>
    <property type="project" value="TreeGrafter"/>
</dbReference>
<keyword evidence="3 5" id="KW-0371">Homeobox</keyword>
<dbReference type="InterPro" id="IPR017970">
    <property type="entry name" value="Homeobox_CS"/>
</dbReference>
<evidence type="ECO:0000313" key="10">
    <source>
        <dbReference type="Proteomes" id="UP000756132"/>
    </source>
</evidence>
<gene>
    <name evidence="9" type="ORF">CLAFUR5_03511</name>
</gene>
<evidence type="ECO:0000259" key="8">
    <source>
        <dbReference type="PROSITE" id="PS50071"/>
    </source>
</evidence>
<feature type="domain" description="Homeobox" evidence="8">
    <location>
        <begin position="56"/>
        <end position="116"/>
    </location>
</feature>
<feature type="region of interest" description="Disordered" evidence="7">
    <location>
        <begin position="582"/>
        <end position="657"/>
    </location>
</feature>
<dbReference type="EMBL" id="CP090164">
    <property type="protein sequence ID" value="UJO14204.1"/>
    <property type="molecule type" value="Genomic_DNA"/>
</dbReference>
<dbReference type="PANTHER" id="PTHR24324">
    <property type="entry name" value="HOMEOBOX PROTEIN HHEX"/>
    <property type="match status" value="1"/>
</dbReference>
<dbReference type="GO" id="GO:0030154">
    <property type="term" value="P:cell differentiation"/>
    <property type="evidence" value="ECO:0007669"/>
    <property type="project" value="TreeGrafter"/>
</dbReference>
<feature type="compositionally biased region" description="Low complexity" evidence="7">
    <location>
        <begin position="23"/>
        <end position="44"/>
    </location>
</feature>
<dbReference type="SUPFAM" id="SSF46689">
    <property type="entry name" value="Homeodomain-like"/>
    <property type="match status" value="1"/>
</dbReference>
<feature type="compositionally biased region" description="Polar residues" evidence="7">
    <location>
        <begin position="595"/>
        <end position="604"/>
    </location>
</feature>
<evidence type="ECO:0000256" key="7">
    <source>
        <dbReference type="SAM" id="MobiDB-lite"/>
    </source>
</evidence>
<dbReference type="RefSeq" id="XP_047758570.1">
    <property type="nucleotide sequence ID" value="XM_047902659.1"/>
</dbReference>
<keyword evidence="10" id="KW-1185">Reference proteome</keyword>